<dbReference type="Proteomes" id="UP000000560">
    <property type="component" value="Chromosome VIII"/>
</dbReference>
<dbReference type="InParanoid" id="Q5BFZ8"/>
<dbReference type="OrthoDB" id="4457643at2759"/>
<evidence type="ECO:0000313" key="4">
    <source>
        <dbReference type="EMBL" id="CBF89295.1"/>
    </source>
</evidence>
<dbReference type="AlphaFoldDB" id="Q5BFZ8"/>
<dbReference type="eggNOG" id="KOG3105">
    <property type="taxonomic scope" value="Eukaryota"/>
</dbReference>
<evidence type="ECO:0000256" key="1">
    <source>
        <dbReference type="ARBA" id="ARBA00023125"/>
    </source>
</evidence>
<sequence>MPRKARKTRQELIEQEGRIKCAINDLKNGKIRNAQEASRIYNVPPTTLRDRMKGHLSQPELRNQNHRLSLLQEEALIAWIVSLDIRGAAPRPSQVREMAQIILDAATSTLSLPIGKNWVTEFTKRRPEVKTRFVRKINRQRALCEDPRIIGQWFDELQKTRDQWGIQDEDIYNFDETGFAMGLIATIKVVSRAEMPGKPWLIQPGNREWVTTIECINTRGWPIPSTIIFKGKVHMEGWFDEGTIPGNWRIEMSANGWTTDIIGLRWLQKVFIPATTERTRGGYRLLILDGHGSHLTPEFDRTCKENNIIPLCMPAHSSHLLQPLDVGCFGPLKRAYGKLIEEKGRLGYNYIDKLDFLKAYPAAHQEVFTAENIQSRFKATGILPSTPKAVLEKLNINLGTPTPPPSHGGASIPSSQLATLEKV</sequence>
<feature type="region of interest" description="Disordered" evidence="2">
    <location>
        <begin position="397"/>
        <end position="423"/>
    </location>
</feature>
<organism evidence="4 5">
    <name type="scientific">Emericella nidulans (strain FGSC A4 / ATCC 38163 / CBS 112.46 / NRRL 194 / M139)</name>
    <name type="common">Aspergillus nidulans</name>
    <dbReference type="NCBI Taxonomy" id="227321"/>
    <lineage>
        <taxon>Eukaryota</taxon>
        <taxon>Fungi</taxon>
        <taxon>Dikarya</taxon>
        <taxon>Ascomycota</taxon>
        <taxon>Pezizomycotina</taxon>
        <taxon>Eurotiomycetes</taxon>
        <taxon>Eurotiomycetidae</taxon>
        <taxon>Eurotiales</taxon>
        <taxon>Aspergillaceae</taxon>
        <taxon>Aspergillus</taxon>
        <taxon>Aspergillus subgen. Nidulantes</taxon>
    </lineage>
</organism>
<dbReference type="InterPro" id="IPR006600">
    <property type="entry name" value="HTH_CenpB_DNA-bd_dom"/>
</dbReference>
<dbReference type="VEuPathDB" id="FungiDB:AN0532"/>
<dbReference type="GO" id="GO:0003677">
    <property type="term" value="F:DNA binding"/>
    <property type="evidence" value="ECO:0000318"/>
    <property type="project" value="GO_Central"/>
</dbReference>
<protein>
    <recommendedName>
        <fullName evidence="3">HTH CENPB-type domain-containing protein</fullName>
    </recommendedName>
</protein>
<reference evidence="5" key="1">
    <citation type="journal article" date="2005" name="Nature">
        <title>Sequencing of Aspergillus nidulans and comparative analysis with A. fumigatus and A. oryzae.</title>
        <authorList>
            <person name="Galagan J.E."/>
            <person name="Calvo S.E."/>
            <person name="Cuomo C."/>
            <person name="Ma L.J."/>
            <person name="Wortman J.R."/>
            <person name="Batzoglou S."/>
            <person name="Lee S.I."/>
            <person name="Basturkmen M."/>
            <person name="Spevak C.C."/>
            <person name="Clutterbuck J."/>
            <person name="Kapitonov V."/>
            <person name="Jurka J."/>
            <person name="Scazzocchio C."/>
            <person name="Farman M."/>
            <person name="Butler J."/>
            <person name="Purcell S."/>
            <person name="Harris S."/>
            <person name="Braus G.H."/>
            <person name="Draht O."/>
            <person name="Busch S."/>
            <person name="D'Enfert C."/>
            <person name="Bouchier C."/>
            <person name="Goldman G.H."/>
            <person name="Bell-Pedersen D."/>
            <person name="Griffiths-Jones S."/>
            <person name="Doonan J.H."/>
            <person name="Yu J."/>
            <person name="Vienken K."/>
            <person name="Pain A."/>
            <person name="Freitag M."/>
            <person name="Selker E.U."/>
            <person name="Archer D.B."/>
            <person name="Penalva M.A."/>
            <person name="Oakley B.R."/>
            <person name="Momany M."/>
            <person name="Tanaka T."/>
            <person name="Kumagai T."/>
            <person name="Asai K."/>
            <person name="Machida M."/>
            <person name="Nierman W.C."/>
            <person name="Denning D.W."/>
            <person name="Caddick M."/>
            <person name="Hynes M."/>
            <person name="Paoletti M."/>
            <person name="Fischer R."/>
            <person name="Miller B."/>
            <person name="Dyer P."/>
            <person name="Sachs M.S."/>
            <person name="Osmani S.A."/>
            <person name="Birren B.W."/>
        </authorList>
    </citation>
    <scope>NUCLEOTIDE SEQUENCE [LARGE SCALE GENOMIC DNA]</scope>
    <source>
        <strain evidence="5">FGSC A4 / ATCC 38163 / CBS 112.46 / NRRL 194 / M139</strain>
    </source>
</reference>
<reference evidence="5" key="2">
    <citation type="journal article" date="2009" name="Fungal Genet. Biol.">
        <title>The 2008 update of the Aspergillus nidulans genome annotation: a community effort.</title>
        <authorList>
            <person name="Wortman J.R."/>
            <person name="Gilsenan J.M."/>
            <person name="Joardar V."/>
            <person name="Deegan J."/>
            <person name="Clutterbuck J."/>
            <person name="Andersen M.R."/>
            <person name="Archer D."/>
            <person name="Bencina M."/>
            <person name="Braus G."/>
            <person name="Coutinho P."/>
            <person name="von Dohren H."/>
            <person name="Doonan J."/>
            <person name="Driessen A.J."/>
            <person name="Durek P."/>
            <person name="Espeso E."/>
            <person name="Fekete E."/>
            <person name="Flipphi M."/>
            <person name="Estrada C.G."/>
            <person name="Geysens S."/>
            <person name="Goldman G."/>
            <person name="de Groot P.W."/>
            <person name="Hansen K."/>
            <person name="Harris S.D."/>
            <person name="Heinekamp T."/>
            <person name="Helmstaedt K."/>
            <person name="Henrissat B."/>
            <person name="Hofmann G."/>
            <person name="Homan T."/>
            <person name="Horio T."/>
            <person name="Horiuchi H."/>
            <person name="James S."/>
            <person name="Jones M."/>
            <person name="Karaffa L."/>
            <person name="Karanyi Z."/>
            <person name="Kato M."/>
            <person name="Keller N."/>
            <person name="Kelly D.E."/>
            <person name="Kiel J.A."/>
            <person name="Kim J.M."/>
            <person name="van der Klei I.J."/>
            <person name="Klis F.M."/>
            <person name="Kovalchuk A."/>
            <person name="Krasevec N."/>
            <person name="Kubicek C.P."/>
            <person name="Liu B."/>
            <person name="Maccabe A."/>
            <person name="Meyer V."/>
            <person name="Mirabito P."/>
            <person name="Miskei M."/>
            <person name="Mos M."/>
            <person name="Mullins J."/>
            <person name="Nelson D.R."/>
            <person name="Nielsen J."/>
            <person name="Oakley B.R."/>
            <person name="Osmani S.A."/>
            <person name="Pakula T."/>
            <person name="Paszewski A."/>
            <person name="Paulsen I."/>
            <person name="Pilsyk S."/>
            <person name="Pocsi I."/>
            <person name="Punt P.J."/>
            <person name="Ram A.F."/>
            <person name="Ren Q."/>
            <person name="Robellet X."/>
            <person name="Robson G."/>
            <person name="Seiboth B."/>
            <person name="van Solingen P."/>
            <person name="Specht T."/>
            <person name="Sun J."/>
            <person name="Taheri-Talesh N."/>
            <person name="Takeshita N."/>
            <person name="Ussery D."/>
            <person name="vanKuyk P.A."/>
            <person name="Visser H."/>
            <person name="van de Vondervoort P.J."/>
            <person name="de Vries R.P."/>
            <person name="Walton J."/>
            <person name="Xiang X."/>
            <person name="Xiong Y."/>
            <person name="Zeng A.P."/>
            <person name="Brandt B.W."/>
            <person name="Cornell M.J."/>
            <person name="van den Hondel C.A."/>
            <person name="Visser J."/>
            <person name="Oliver S.G."/>
            <person name="Turner G."/>
        </authorList>
    </citation>
    <scope>GENOME REANNOTATION</scope>
    <source>
        <strain evidence="5">FGSC A4 / ATCC 38163 / CBS 112.46 / NRRL 194 / M139</strain>
    </source>
</reference>
<dbReference type="Gene3D" id="1.10.10.60">
    <property type="entry name" value="Homeodomain-like"/>
    <property type="match status" value="1"/>
</dbReference>
<gene>
    <name evidence="4" type="ORF">ANIA_00532</name>
</gene>
<evidence type="ECO:0000256" key="2">
    <source>
        <dbReference type="SAM" id="MobiDB-lite"/>
    </source>
</evidence>
<proteinExistence type="predicted"/>
<feature type="domain" description="HTH CENPB-type" evidence="3">
    <location>
        <begin position="60"/>
        <end position="132"/>
    </location>
</feature>
<dbReference type="PANTHER" id="PTHR19303">
    <property type="entry name" value="TRANSPOSON"/>
    <property type="match status" value="1"/>
</dbReference>
<accession>C8VSP1</accession>
<keyword evidence="1" id="KW-0238">DNA-binding</keyword>
<dbReference type="HOGENOM" id="CLU_013929_4_2_1"/>
<keyword evidence="5" id="KW-1185">Reference proteome</keyword>
<dbReference type="InterPro" id="IPR004875">
    <property type="entry name" value="DDE_SF_endonuclease_dom"/>
</dbReference>
<dbReference type="Pfam" id="PF03221">
    <property type="entry name" value="HTH_Tnp_Tc5"/>
    <property type="match status" value="1"/>
</dbReference>
<dbReference type="GeneID" id="2876312"/>
<dbReference type="SUPFAM" id="SSF46689">
    <property type="entry name" value="Homeodomain-like"/>
    <property type="match status" value="1"/>
</dbReference>
<accession>Q5BFZ8</accession>
<name>Q5BFZ8_EMENI</name>
<dbReference type="KEGG" id="ani:ANIA_00532"/>
<dbReference type="GO" id="GO:0005634">
    <property type="term" value="C:nucleus"/>
    <property type="evidence" value="ECO:0000318"/>
    <property type="project" value="GO_Central"/>
</dbReference>
<dbReference type="PROSITE" id="PS51253">
    <property type="entry name" value="HTH_CENPB"/>
    <property type="match status" value="1"/>
</dbReference>
<dbReference type="Pfam" id="PF03184">
    <property type="entry name" value="DDE_1"/>
    <property type="match status" value="1"/>
</dbReference>
<dbReference type="OMA" id="DTSATIC"/>
<evidence type="ECO:0000259" key="3">
    <source>
        <dbReference type="PROSITE" id="PS51253"/>
    </source>
</evidence>
<dbReference type="Gene3D" id="3.30.420.10">
    <property type="entry name" value="Ribonuclease H-like superfamily/Ribonuclease H"/>
    <property type="match status" value="1"/>
</dbReference>
<dbReference type="RefSeq" id="XP_658136.1">
    <property type="nucleotide sequence ID" value="XM_653044.1"/>
</dbReference>
<evidence type="ECO:0000313" key="5">
    <source>
        <dbReference type="Proteomes" id="UP000000560"/>
    </source>
</evidence>
<feature type="compositionally biased region" description="Polar residues" evidence="2">
    <location>
        <begin position="412"/>
        <end position="423"/>
    </location>
</feature>
<dbReference type="EMBL" id="BN001308">
    <property type="protein sequence ID" value="CBF89295.1"/>
    <property type="molecule type" value="Genomic_DNA"/>
</dbReference>
<dbReference type="InterPro" id="IPR036397">
    <property type="entry name" value="RNaseH_sf"/>
</dbReference>
<dbReference type="InterPro" id="IPR009057">
    <property type="entry name" value="Homeodomain-like_sf"/>
</dbReference>
<dbReference type="PANTHER" id="PTHR19303:SF62">
    <property type="entry name" value="HTH CENPB-TYPE DOMAIN-CONTAINING PROTEIN-RELATED"/>
    <property type="match status" value="1"/>
</dbReference>
<dbReference type="InterPro" id="IPR050863">
    <property type="entry name" value="CenT-Element_Derived"/>
</dbReference>
<dbReference type="SMART" id="SM00674">
    <property type="entry name" value="CENPB"/>
    <property type="match status" value="1"/>
</dbReference>